<feature type="region of interest" description="Disordered" evidence="9">
    <location>
        <begin position="443"/>
        <end position="464"/>
    </location>
</feature>
<accession>A0A166JYV2</accession>
<evidence type="ECO:0000313" key="11">
    <source>
        <dbReference type="EMBL" id="KZL50328.1"/>
    </source>
</evidence>
<name>A0A166JYV2_NODSP</name>
<sequence>MPLISLLRGRYRITNLLSDEGGFGRTYLAKDVDKLKELCVVKQFAPKVQGSWALQKAMTLFQEEAKRLQELGEHNQIPTLLAYFEQDHNMYLVQQFIDGRNLLNELKAQGIYGETKIRELLVDLLPVIKFIHERQVIHRDIKPQNIISPKSNKGLVLIDFGASKQLSVTVQSKMGTTIGSHGYSPIEQIKNGEAYPASDLFSLGATCFHLLTGISPFQLSVDHGFGWVTSWQQYLKSPVSSELCEILDKMLKKEIVERYQSADEVIKDLNYKISMPLPATPTQPKISTQPYSSIPQAGKPSLLTVIVPLVVVVLAALAGYSKGSLEEFARSVGILPPKTVQSSSTAPAIKPPFRVNELKPGWVMKFQSEETLNDVNFPQDSHWEVIPRDEPNPDLAPEDSLVNLQLCSTSTESLPSKVTIVTTVTIKLSQLEKLKVEVLQSKTGTPCDPDFIPPLGPNKPSNPL</sequence>
<evidence type="ECO:0000256" key="2">
    <source>
        <dbReference type="ARBA" id="ARBA00022527"/>
    </source>
</evidence>
<dbReference type="PANTHER" id="PTHR24363:SF0">
    <property type="entry name" value="SERINE_THREONINE KINASE LIKE DOMAIN CONTAINING 1"/>
    <property type="match status" value="1"/>
</dbReference>
<evidence type="ECO:0000256" key="9">
    <source>
        <dbReference type="SAM" id="MobiDB-lite"/>
    </source>
</evidence>
<dbReference type="InterPro" id="IPR000719">
    <property type="entry name" value="Prot_kinase_dom"/>
</dbReference>
<evidence type="ECO:0000256" key="4">
    <source>
        <dbReference type="ARBA" id="ARBA00022741"/>
    </source>
</evidence>
<feature type="domain" description="Protein kinase" evidence="10">
    <location>
        <begin position="12"/>
        <end position="271"/>
    </location>
</feature>
<dbReference type="EMBL" id="LWAJ01000095">
    <property type="protein sequence ID" value="KZL50328.1"/>
    <property type="molecule type" value="Genomic_DNA"/>
</dbReference>
<comment type="caution">
    <text evidence="11">The sequence shown here is derived from an EMBL/GenBank/DDBJ whole genome shotgun (WGS) entry which is preliminary data.</text>
</comment>
<dbReference type="GO" id="GO:0004674">
    <property type="term" value="F:protein serine/threonine kinase activity"/>
    <property type="evidence" value="ECO:0007669"/>
    <property type="project" value="UniProtKB-KW"/>
</dbReference>
<evidence type="ECO:0000256" key="5">
    <source>
        <dbReference type="ARBA" id="ARBA00022777"/>
    </source>
</evidence>
<evidence type="ECO:0000256" key="6">
    <source>
        <dbReference type="ARBA" id="ARBA00022840"/>
    </source>
</evidence>
<comment type="catalytic activity">
    <reaction evidence="8">
        <text>L-seryl-[protein] + ATP = O-phospho-L-seryl-[protein] + ADP + H(+)</text>
        <dbReference type="Rhea" id="RHEA:17989"/>
        <dbReference type="Rhea" id="RHEA-COMP:9863"/>
        <dbReference type="Rhea" id="RHEA-COMP:11604"/>
        <dbReference type="ChEBI" id="CHEBI:15378"/>
        <dbReference type="ChEBI" id="CHEBI:29999"/>
        <dbReference type="ChEBI" id="CHEBI:30616"/>
        <dbReference type="ChEBI" id="CHEBI:83421"/>
        <dbReference type="ChEBI" id="CHEBI:456216"/>
        <dbReference type="EC" id="2.7.11.1"/>
    </reaction>
</comment>
<dbReference type="Gene3D" id="1.10.510.10">
    <property type="entry name" value="Transferase(Phosphotransferase) domain 1"/>
    <property type="match status" value="1"/>
</dbReference>
<reference evidence="11 12" key="1">
    <citation type="submission" date="2016-04" db="EMBL/GenBank/DDBJ databases">
        <title>Draft Genome Assembly of the Bloom-forming Cyanobacterium Nodularia spumigena Strain CENA596 in Shrimp Production Ponds.</title>
        <authorList>
            <person name="Popin R.V."/>
            <person name="Rigonato J."/>
            <person name="Abreu V.A."/>
            <person name="Andreote A.P."/>
            <person name="Silveira S.B."/>
            <person name="Odebrecht C."/>
            <person name="Fiore M.F."/>
        </authorList>
    </citation>
    <scope>NUCLEOTIDE SEQUENCE [LARGE SCALE GENOMIC DNA]</scope>
    <source>
        <strain evidence="11 12">CENA596</strain>
    </source>
</reference>
<dbReference type="Proteomes" id="UP000076555">
    <property type="component" value="Unassembled WGS sequence"/>
</dbReference>
<evidence type="ECO:0000259" key="10">
    <source>
        <dbReference type="PROSITE" id="PS50011"/>
    </source>
</evidence>
<proteinExistence type="predicted"/>
<dbReference type="GO" id="GO:0005524">
    <property type="term" value="F:ATP binding"/>
    <property type="evidence" value="ECO:0007669"/>
    <property type="project" value="UniProtKB-KW"/>
</dbReference>
<dbReference type="AlphaFoldDB" id="A0A166JYV2"/>
<dbReference type="SMART" id="SM00220">
    <property type="entry name" value="S_TKc"/>
    <property type="match status" value="1"/>
</dbReference>
<keyword evidence="6" id="KW-0067">ATP-binding</keyword>
<dbReference type="EC" id="2.7.11.1" evidence="1"/>
<evidence type="ECO:0000256" key="1">
    <source>
        <dbReference type="ARBA" id="ARBA00012513"/>
    </source>
</evidence>
<dbReference type="PROSITE" id="PS50011">
    <property type="entry name" value="PROTEIN_KINASE_DOM"/>
    <property type="match status" value="1"/>
</dbReference>
<organism evidence="11 12">
    <name type="scientific">Nodularia spumigena CENA596</name>
    <dbReference type="NCBI Taxonomy" id="1819295"/>
    <lineage>
        <taxon>Bacteria</taxon>
        <taxon>Bacillati</taxon>
        <taxon>Cyanobacteriota</taxon>
        <taxon>Cyanophyceae</taxon>
        <taxon>Nostocales</taxon>
        <taxon>Nodulariaceae</taxon>
        <taxon>Nodularia</taxon>
    </lineage>
</organism>
<comment type="catalytic activity">
    <reaction evidence="7">
        <text>L-threonyl-[protein] + ATP = O-phospho-L-threonyl-[protein] + ADP + H(+)</text>
        <dbReference type="Rhea" id="RHEA:46608"/>
        <dbReference type="Rhea" id="RHEA-COMP:11060"/>
        <dbReference type="Rhea" id="RHEA-COMP:11605"/>
        <dbReference type="ChEBI" id="CHEBI:15378"/>
        <dbReference type="ChEBI" id="CHEBI:30013"/>
        <dbReference type="ChEBI" id="CHEBI:30616"/>
        <dbReference type="ChEBI" id="CHEBI:61977"/>
        <dbReference type="ChEBI" id="CHEBI:456216"/>
        <dbReference type="EC" id="2.7.11.1"/>
    </reaction>
</comment>
<evidence type="ECO:0000256" key="8">
    <source>
        <dbReference type="ARBA" id="ARBA00048679"/>
    </source>
</evidence>
<keyword evidence="5" id="KW-0418">Kinase</keyword>
<gene>
    <name evidence="11" type="ORF">A2T98_08145</name>
</gene>
<dbReference type="CDD" id="cd14014">
    <property type="entry name" value="STKc_PknB_like"/>
    <property type="match status" value="1"/>
</dbReference>
<keyword evidence="2" id="KW-0723">Serine/threonine-protein kinase</keyword>
<protein>
    <recommendedName>
        <fullName evidence="1">non-specific serine/threonine protein kinase</fullName>
        <ecNumber evidence="1">2.7.11.1</ecNumber>
    </recommendedName>
</protein>
<evidence type="ECO:0000313" key="12">
    <source>
        <dbReference type="Proteomes" id="UP000076555"/>
    </source>
</evidence>
<dbReference type="SUPFAM" id="SSF56112">
    <property type="entry name" value="Protein kinase-like (PK-like)"/>
    <property type="match status" value="1"/>
</dbReference>
<dbReference type="InterPro" id="IPR011009">
    <property type="entry name" value="Kinase-like_dom_sf"/>
</dbReference>
<feature type="compositionally biased region" description="Pro residues" evidence="9">
    <location>
        <begin position="451"/>
        <end position="464"/>
    </location>
</feature>
<keyword evidence="4" id="KW-0547">Nucleotide-binding</keyword>
<dbReference type="Pfam" id="PF00069">
    <property type="entry name" value="Pkinase"/>
    <property type="match status" value="1"/>
</dbReference>
<evidence type="ECO:0000256" key="7">
    <source>
        <dbReference type="ARBA" id="ARBA00047899"/>
    </source>
</evidence>
<keyword evidence="3" id="KW-0808">Transferase</keyword>
<dbReference type="PANTHER" id="PTHR24363">
    <property type="entry name" value="SERINE/THREONINE PROTEIN KINASE"/>
    <property type="match status" value="1"/>
</dbReference>
<evidence type="ECO:0000256" key="3">
    <source>
        <dbReference type="ARBA" id="ARBA00022679"/>
    </source>
</evidence>